<feature type="compositionally biased region" description="Basic and acidic residues" evidence="1">
    <location>
        <begin position="51"/>
        <end position="66"/>
    </location>
</feature>
<evidence type="ECO:0000313" key="3">
    <source>
        <dbReference type="Proteomes" id="UP000075809"/>
    </source>
</evidence>
<dbReference type="Proteomes" id="UP000075809">
    <property type="component" value="Unassembled WGS sequence"/>
</dbReference>
<evidence type="ECO:0000256" key="1">
    <source>
        <dbReference type="SAM" id="MobiDB-lite"/>
    </source>
</evidence>
<accession>A0A151WR24</accession>
<reference evidence="2 3" key="1">
    <citation type="submission" date="2015-09" db="EMBL/GenBank/DDBJ databases">
        <title>Trachymyrmex zeteki WGS genome.</title>
        <authorList>
            <person name="Nygaard S."/>
            <person name="Hu H."/>
            <person name="Boomsma J."/>
            <person name="Zhang G."/>
        </authorList>
    </citation>
    <scope>NUCLEOTIDE SEQUENCE [LARGE SCALE GENOMIC DNA]</scope>
    <source>
        <strain evidence="2">Tzet28-1</strain>
        <tissue evidence="2">Whole body</tissue>
    </source>
</reference>
<name>A0A151WR24_9HYME</name>
<keyword evidence="3" id="KW-1185">Reference proteome</keyword>
<proteinExistence type="predicted"/>
<evidence type="ECO:0000313" key="2">
    <source>
        <dbReference type="EMBL" id="KYQ50304.1"/>
    </source>
</evidence>
<feature type="region of interest" description="Disordered" evidence="1">
    <location>
        <begin position="44"/>
        <end position="72"/>
    </location>
</feature>
<dbReference type="AlphaFoldDB" id="A0A151WR24"/>
<sequence>MPGDSLPLLLGESAFPPTGTSGYRRRCDAAFWLFTETGTATLPQPVTRNQRTRDQTRPFRENRDGVENENNDNVMTNTTCYYEYTSGNVTDGGVIYWPALSLPSRKLASFQVQRYLVVAPISVLLVKVTNDTIGKPK</sequence>
<protein>
    <submittedName>
        <fullName evidence="2">Uncharacterized protein</fullName>
    </submittedName>
</protein>
<dbReference type="EMBL" id="KQ982813">
    <property type="protein sequence ID" value="KYQ50304.1"/>
    <property type="molecule type" value="Genomic_DNA"/>
</dbReference>
<gene>
    <name evidence="2" type="ORF">ALC60_10618</name>
</gene>
<organism evidence="2 3">
    <name type="scientific">Mycetomoellerius zeteki</name>
    <dbReference type="NCBI Taxonomy" id="64791"/>
    <lineage>
        <taxon>Eukaryota</taxon>
        <taxon>Metazoa</taxon>
        <taxon>Ecdysozoa</taxon>
        <taxon>Arthropoda</taxon>
        <taxon>Hexapoda</taxon>
        <taxon>Insecta</taxon>
        <taxon>Pterygota</taxon>
        <taxon>Neoptera</taxon>
        <taxon>Endopterygota</taxon>
        <taxon>Hymenoptera</taxon>
        <taxon>Apocrita</taxon>
        <taxon>Aculeata</taxon>
        <taxon>Formicoidea</taxon>
        <taxon>Formicidae</taxon>
        <taxon>Myrmicinae</taxon>
        <taxon>Mycetomoellerius</taxon>
    </lineage>
</organism>